<feature type="chain" id="PRO_5004737931" evidence="1">
    <location>
        <begin position="18"/>
        <end position="96"/>
    </location>
</feature>
<organism evidence="2">
    <name type="scientific">Ixodes ricinus</name>
    <name type="common">Common tick</name>
    <name type="synonym">Acarus ricinus</name>
    <dbReference type="NCBI Taxonomy" id="34613"/>
    <lineage>
        <taxon>Eukaryota</taxon>
        <taxon>Metazoa</taxon>
        <taxon>Ecdysozoa</taxon>
        <taxon>Arthropoda</taxon>
        <taxon>Chelicerata</taxon>
        <taxon>Arachnida</taxon>
        <taxon>Acari</taxon>
        <taxon>Parasitiformes</taxon>
        <taxon>Ixodida</taxon>
        <taxon>Ixodoidea</taxon>
        <taxon>Ixodidae</taxon>
        <taxon>Ixodinae</taxon>
        <taxon>Ixodes</taxon>
    </lineage>
</organism>
<dbReference type="Gene3D" id="4.10.410.10">
    <property type="entry name" value="Pancreatic trypsin inhibitor Kunitz domain"/>
    <property type="match status" value="1"/>
</dbReference>
<dbReference type="SUPFAM" id="SSF57362">
    <property type="entry name" value="BPTI-like"/>
    <property type="match status" value="1"/>
</dbReference>
<reference evidence="2" key="1">
    <citation type="journal article" date="2015" name="Sci. Rep.">
        <title>Tissue- and time-dependent transcription in Ixodes ricinus salivary glands and midguts when blood feeding on the vertebrate host.</title>
        <authorList>
            <person name="Kotsyfakis M."/>
            <person name="Schwarz A."/>
            <person name="Erhart J."/>
            <person name="Ribeiro J.M."/>
        </authorList>
    </citation>
    <scope>NUCLEOTIDE SEQUENCE</scope>
    <source>
        <tissue evidence="2">Salivary gland and midgut</tissue>
    </source>
</reference>
<feature type="signal peptide" evidence="1">
    <location>
        <begin position="1"/>
        <end position="17"/>
    </location>
</feature>
<evidence type="ECO:0000313" key="2">
    <source>
        <dbReference type="EMBL" id="JAB73557.1"/>
    </source>
</evidence>
<sequence>MKATITVLCFLVAVAYSIVVEAKTASQPIDNDALNGRCVKPMECPGDFKTVYYYNPESGCQPIKLGENCSDNDNYRTPEECNKHCPPAPGRQLGRA</sequence>
<name>V5HED5_IXORI</name>
<keyword evidence="1" id="KW-0732">Signal</keyword>
<dbReference type="InterPro" id="IPR036880">
    <property type="entry name" value="Kunitz_BPTI_sf"/>
</dbReference>
<dbReference type="GO" id="GO:0004867">
    <property type="term" value="F:serine-type endopeptidase inhibitor activity"/>
    <property type="evidence" value="ECO:0007669"/>
    <property type="project" value="InterPro"/>
</dbReference>
<dbReference type="AlphaFoldDB" id="V5HED5"/>
<proteinExistence type="evidence at transcript level"/>
<accession>V5HED5</accession>
<dbReference type="EMBL" id="GANP01010911">
    <property type="protein sequence ID" value="JAB73557.1"/>
    <property type="molecule type" value="mRNA"/>
</dbReference>
<evidence type="ECO:0000256" key="1">
    <source>
        <dbReference type="SAM" id="SignalP"/>
    </source>
</evidence>
<protein>
    <submittedName>
        <fullName evidence="2">Putative tick kunitz 61</fullName>
    </submittedName>
</protein>